<organism evidence="2 3">
    <name type="scientific">Neocallimastix californiae</name>
    <dbReference type="NCBI Taxonomy" id="1754190"/>
    <lineage>
        <taxon>Eukaryota</taxon>
        <taxon>Fungi</taxon>
        <taxon>Fungi incertae sedis</taxon>
        <taxon>Chytridiomycota</taxon>
        <taxon>Chytridiomycota incertae sedis</taxon>
        <taxon>Neocallimastigomycetes</taxon>
        <taxon>Neocallimastigales</taxon>
        <taxon>Neocallimastigaceae</taxon>
        <taxon>Neocallimastix</taxon>
    </lineage>
</organism>
<keyword evidence="3" id="KW-1185">Reference proteome</keyword>
<evidence type="ECO:0000313" key="3">
    <source>
        <dbReference type="Proteomes" id="UP000193920"/>
    </source>
</evidence>
<dbReference type="AlphaFoldDB" id="A0A1Y2EUX3"/>
<keyword evidence="1" id="KW-0812">Transmembrane</keyword>
<sequence>MILASTTTTIFQYKHSTRIGYILGLIGSMTTFFYGLKSIVTKIIKEWTTTSSSKDLNLTHKMTLLCIFSSLCLLISWIIRVKSIYQEIPFMTSKTSIYGKEVITNLGYFFCYVSGSLLLSCVVEKFNGIRYIYYFVFIKYDNPWIYYYHHGFSKFSLFKYWE</sequence>
<reference evidence="2 3" key="1">
    <citation type="submission" date="2016-08" db="EMBL/GenBank/DDBJ databases">
        <title>A Parts List for Fungal Cellulosomes Revealed by Comparative Genomics.</title>
        <authorList>
            <consortium name="DOE Joint Genome Institute"/>
            <person name="Haitjema C.H."/>
            <person name="Gilmore S.P."/>
            <person name="Henske J.K."/>
            <person name="Solomon K.V."/>
            <person name="De Groot R."/>
            <person name="Kuo A."/>
            <person name="Mondo S.J."/>
            <person name="Salamov A.A."/>
            <person name="Labutti K."/>
            <person name="Zhao Z."/>
            <person name="Chiniquy J."/>
            <person name="Barry K."/>
            <person name="Brewer H.M."/>
            <person name="Purvine S.O."/>
            <person name="Wright A.T."/>
            <person name="Boxma B."/>
            <person name="Van Alen T."/>
            <person name="Hackstein J.H."/>
            <person name="Baker S.E."/>
            <person name="Grigoriev I.V."/>
            <person name="O'Malley M.A."/>
        </authorList>
    </citation>
    <scope>NUCLEOTIDE SEQUENCE [LARGE SCALE GENOMIC DNA]</scope>
    <source>
        <strain evidence="2 3">G1</strain>
    </source>
</reference>
<feature type="transmembrane region" description="Helical" evidence="1">
    <location>
        <begin position="102"/>
        <end position="123"/>
    </location>
</feature>
<protein>
    <submittedName>
        <fullName evidence="2">Uncharacterized protein</fullName>
    </submittedName>
</protein>
<dbReference type="STRING" id="1754190.A0A1Y2EUX3"/>
<keyword evidence="1" id="KW-0472">Membrane</keyword>
<gene>
    <name evidence="2" type="ORF">LY90DRAFT_502436</name>
</gene>
<keyword evidence="1" id="KW-1133">Transmembrane helix</keyword>
<comment type="caution">
    <text evidence="2">The sequence shown here is derived from an EMBL/GenBank/DDBJ whole genome shotgun (WGS) entry which is preliminary data.</text>
</comment>
<proteinExistence type="predicted"/>
<dbReference type="Proteomes" id="UP000193920">
    <property type="component" value="Unassembled WGS sequence"/>
</dbReference>
<accession>A0A1Y2EUX3</accession>
<evidence type="ECO:0000256" key="1">
    <source>
        <dbReference type="SAM" id="Phobius"/>
    </source>
</evidence>
<feature type="transmembrane region" description="Helical" evidence="1">
    <location>
        <begin position="19"/>
        <end position="36"/>
    </location>
</feature>
<dbReference type="OrthoDB" id="10675384at2759"/>
<dbReference type="EMBL" id="MCOG01000028">
    <property type="protein sequence ID" value="ORY74645.1"/>
    <property type="molecule type" value="Genomic_DNA"/>
</dbReference>
<feature type="transmembrane region" description="Helical" evidence="1">
    <location>
        <begin position="62"/>
        <end position="82"/>
    </location>
</feature>
<name>A0A1Y2EUX3_9FUNG</name>
<evidence type="ECO:0000313" key="2">
    <source>
        <dbReference type="EMBL" id="ORY74645.1"/>
    </source>
</evidence>